<evidence type="ECO:0000256" key="4">
    <source>
        <dbReference type="ARBA" id="ARBA00023136"/>
    </source>
</evidence>
<reference evidence="7" key="1">
    <citation type="submission" date="2021-02" db="EMBL/GenBank/DDBJ databases">
        <authorList>
            <person name="Nowell W R."/>
        </authorList>
    </citation>
    <scope>NUCLEOTIDE SEQUENCE</scope>
</reference>
<proteinExistence type="predicted"/>
<feature type="domain" description="G-protein coupled receptors family 1 profile" evidence="6">
    <location>
        <begin position="16"/>
        <end position="187"/>
    </location>
</feature>
<dbReference type="GO" id="GO:0016020">
    <property type="term" value="C:membrane"/>
    <property type="evidence" value="ECO:0007669"/>
    <property type="project" value="UniProtKB-SubCell"/>
</dbReference>
<evidence type="ECO:0000313" key="8">
    <source>
        <dbReference type="Proteomes" id="UP000663838"/>
    </source>
</evidence>
<dbReference type="AlphaFoldDB" id="A0A820X1A2"/>
<evidence type="ECO:0000256" key="5">
    <source>
        <dbReference type="SAM" id="Phobius"/>
    </source>
</evidence>
<feature type="transmembrane region" description="Helical" evidence="5">
    <location>
        <begin position="31"/>
        <end position="56"/>
    </location>
</feature>
<dbReference type="SUPFAM" id="SSF81321">
    <property type="entry name" value="Family A G protein-coupled receptor-like"/>
    <property type="match status" value="1"/>
</dbReference>
<dbReference type="Proteomes" id="UP000663838">
    <property type="component" value="Unassembled WGS sequence"/>
</dbReference>
<organism evidence="7 8">
    <name type="scientific">Rotaria socialis</name>
    <dbReference type="NCBI Taxonomy" id="392032"/>
    <lineage>
        <taxon>Eukaryota</taxon>
        <taxon>Metazoa</taxon>
        <taxon>Spiralia</taxon>
        <taxon>Gnathifera</taxon>
        <taxon>Rotifera</taxon>
        <taxon>Eurotatoria</taxon>
        <taxon>Bdelloidea</taxon>
        <taxon>Philodinida</taxon>
        <taxon>Philodinidae</taxon>
        <taxon>Rotaria</taxon>
    </lineage>
</organism>
<dbReference type="InterPro" id="IPR017452">
    <property type="entry name" value="GPCR_Rhodpsn_7TM"/>
</dbReference>
<gene>
    <name evidence="7" type="ORF">TOA249_LOCUS5457</name>
</gene>
<accession>A0A820X1A2</accession>
<keyword evidence="3 5" id="KW-1133">Transmembrane helix</keyword>
<keyword evidence="4 5" id="KW-0472">Membrane</keyword>
<feature type="transmembrane region" description="Helical" evidence="5">
    <location>
        <begin position="117"/>
        <end position="138"/>
    </location>
</feature>
<evidence type="ECO:0000313" key="7">
    <source>
        <dbReference type="EMBL" id="CAF4527263.1"/>
    </source>
</evidence>
<evidence type="ECO:0000256" key="3">
    <source>
        <dbReference type="ARBA" id="ARBA00022989"/>
    </source>
</evidence>
<comment type="caution">
    <text evidence="7">The sequence shown here is derived from an EMBL/GenBank/DDBJ whole genome shotgun (WGS) entry which is preliminary data.</text>
</comment>
<comment type="subcellular location">
    <subcellularLocation>
        <location evidence="1">Membrane</location>
    </subcellularLocation>
</comment>
<feature type="transmembrane region" description="Helical" evidence="5">
    <location>
        <begin position="7"/>
        <end position="25"/>
    </location>
</feature>
<evidence type="ECO:0000256" key="2">
    <source>
        <dbReference type="ARBA" id="ARBA00022692"/>
    </source>
</evidence>
<keyword evidence="2 5" id="KW-0812">Transmembrane</keyword>
<dbReference type="PROSITE" id="PS50262">
    <property type="entry name" value="G_PROTEIN_RECEP_F1_2"/>
    <property type="match status" value="1"/>
</dbReference>
<dbReference type="EMBL" id="CAJOBS010000220">
    <property type="protein sequence ID" value="CAF4527263.1"/>
    <property type="molecule type" value="Genomic_DNA"/>
</dbReference>
<sequence>MNRYLTIFILLFGSFDNVINLLVFYQPKSIVQILVLSIFFYASAAGLIALCSGLLSRFFAGFSLDRSATDATICKSRAFIVWVSATTSSWRITYATIDRYCTSCREVRLRNLSNLRYTRRTMIITVVSALTVFAETFYCHVPNLRNAPLAGYAQNMVCRFYNETASALIYVFIPSTILFIFGYATILNVRKFTLFNCTGGAYKRSINDNEKDRSPIDSNVNCSSYPIDYIQHSFSCSMSLFNINIE</sequence>
<evidence type="ECO:0000256" key="1">
    <source>
        <dbReference type="ARBA" id="ARBA00004370"/>
    </source>
</evidence>
<protein>
    <recommendedName>
        <fullName evidence="6">G-protein coupled receptors family 1 profile domain-containing protein</fullName>
    </recommendedName>
</protein>
<evidence type="ECO:0000259" key="6">
    <source>
        <dbReference type="PROSITE" id="PS50262"/>
    </source>
</evidence>
<dbReference type="Gene3D" id="1.20.1070.10">
    <property type="entry name" value="Rhodopsin 7-helix transmembrane proteins"/>
    <property type="match status" value="1"/>
</dbReference>
<feature type="transmembrane region" description="Helical" evidence="5">
    <location>
        <begin position="167"/>
        <end position="186"/>
    </location>
</feature>
<name>A0A820X1A2_9BILA</name>